<comment type="similarity">
    <text evidence="1">Belongs to the glutaredoxin family. Monothiol subfamily.</text>
</comment>
<dbReference type="CDD" id="cd03419">
    <property type="entry name" value="GRX_GRXh_1_2_like"/>
    <property type="match status" value="1"/>
</dbReference>
<dbReference type="PANTHER" id="PTHR45694:SF5">
    <property type="entry name" value="GLUTAREDOXIN 2"/>
    <property type="match status" value="1"/>
</dbReference>
<dbReference type="AlphaFoldDB" id="A0A5C3KY75"/>
<dbReference type="NCBIfam" id="TIGR02180">
    <property type="entry name" value="GRX_euk"/>
    <property type="match status" value="1"/>
</dbReference>
<dbReference type="SUPFAM" id="SSF52833">
    <property type="entry name" value="Thioredoxin-like"/>
    <property type="match status" value="1"/>
</dbReference>
<proteinExistence type="inferred from homology"/>
<dbReference type="InterPro" id="IPR002109">
    <property type="entry name" value="Glutaredoxin"/>
</dbReference>
<keyword evidence="2" id="KW-1133">Transmembrane helix</keyword>
<dbReference type="PRINTS" id="PR00160">
    <property type="entry name" value="GLUTAREDOXIN"/>
</dbReference>
<evidence type="ECO:0000259" key="3">
    <source>
        <dbReference type="Pfam" id="PF00462"/>
    </source>
</evidence>
<protein>
    <submittedName>
        <fullName evidence="4">Thioredoxin-like protein</fullName>
    </submittedName>
</protein>
<sequence>MSLGPLRRSRTAVLGVIIFVLVLVFYVPWELPSSVKDRRIPGLSRANVAQLARDSKVKVDELYGLLRVVTSQDTGNTLTENPELDPSSPINWDVYAAGDSSVNWRKEVARLNKEYPVIVFSKTYCPYSKRAKQLLRTYKIRPPPKVIEVDTRSDGDVIKALLTRLTGHSTFPNVIIQGKSIGGSDNLHELHSSGNLEKLIKDTGAKVKKTPSNPAQ</sequence>
<dbReference type="Gene3D" id="3.40.30.10">
    <property type="entry name" value="Glutaredoxin"/>
    <property type="match status" value="1"/>
</dbReference>
<dbReference type="GO" id="GO:0005801">
    <property type="term" value="C:cis-Golgi network"/>
    <property type="evidence" value="ECO:0007669"/>
    <property type="project" value="UniProtKB-ARBA"/>
</dbReference>
<evidence type="ECO:0000313" key="4">
    <source>
        <dbReference type="EMBL" id="TFK25225.1"/>
    </source>
</evidence>
<organism evidence="4 5">
    <name type="scientific">Coprinopsis marcescibilis</name>
    <name type="common">Agaric fungus</name>
    <name type="synonym">Psathyrella marcescibilis</name>
    <dbReference type="NCBI Taxonomy" id="230819"/>
    <lineage>
        <taxon>Eukaryota</taxon>
        <taxon>Fungi</taxon>
        <taxon>Dikarya</taxon>
        <taxon>Basidiomycota</taxon>
        <taxon>Agaricomycotina</taxon>
        <taxon>Agaricomycetes</taxon>
        <taxon>Agaricomycetidae</taxon>
        <taxon>Agaricales</taxon>
        <taxon>Agaricineae</taxon>
        <taxon>Psathyrellaceae</taxon>
        <taxon>Coprinopsis</taxon>
    </lineage>
</organism>
<dbReference type="EMBL" id="ML210189">
    <property type="protein sequence ID" value="TFK25225.1"/>
    <property type="molecule type" value="Genomic_DNA"/>
</dbReference>
<feature type="domain" description="Glutaredoxin" evidence="3">
    <location>
        <begin position="117"/>
        <end position="181"/>
    </location>
</feature>
<dbReference type="Pfam" id="PF00462">
    <property type="entry name" value="Glutaredoxin"/>
    <property type="match status" value="1"/>
</dbReference>
<dbReference type="PANTHER" id="PTHR45694">
    <property type="entry name" value="GLUTAREDOXIN 2"/>
    <property type="match status" value="1"/>
</dbReference>
<dbReference type="InterPro" id="IPR011899">
    <property type="entry name" value="Glutaredoxin_euk/vir"/>
</dbReference>
<feature type="transmembrane region" description="Helical" evidence="2">
    <location>
        <begin position="12"/>
        <end position="29"/>
    </location>
</feature>
<keyword evidence="5" id="KW-1185">Reference proteome</keyword>
<keyword evidence="2" id="KW-0472">Membrane</keyword>
<dbReference type="FunFam" id="3.40.30.10:FF:000093">
    <property type="entry name" value="Glutaredoxin 2"/>
    <property type="match status" value="1"/>
</dbReference>
<name>A0A5C3KY75_COPMA</name>
<reference evidence="4 5" key="1">
    <citation type="journal article" date="2019" name="Nat. Ecol. Evol.">
        <title>Megaphylogeny resolves global patterns of mushroom evolution.</title>
        <authorList>
            <person name="Varga T."/>
            <person name="Krizsan K."/>
            <person name="Foldi C."/>
            <person name="Dima B."/>
            <person name="Sanchez-Garcia M."/>
            <person name="Sanchez-Ramirez S."/>
            <person name="Szollosi G.J."/>
            <person name="Szarkandi J.G."/>
            <person name="Papp V."/>
            <person name="Albert L."/>
            <person name="Andreopoulos W."/>
            <person name="Angelini C."/>
            <person name="Antonin V."/>
            <person name="Barry K.W."/>
            <person name="Bougher N.L."/>
            <person name="Buchanan P."/>
            <person name="Buyck B."/>
            <person name="Bense V."/>
            <person name="Catcheside P."/>
            <person name="Chovatia M."/>
            <person name="Cooper J."/>
            <person name="Damon W."/>
            <person name="Desjardin D."/>
            <person name="Finy P."/>
            <person name="Geml J."/>
            <person name="Haridas S."/>
            <person name="Hughes K."/>
            <person name="Justo A."/>
            <person name="Karasinski D."/>
            <person name="Kautmanova I."/>
            <person name="Kiss B."/>
            <person name="Kocsube S."/>
            <person name="Kotiranta H."/>
            <person name="LaButti K.M."/>
            <person name="Lechner B.E."/>
            <person name="Liimatainen K."/>
            <person name="Lipzen A."/>
            <person name="Lukacs Z."/>
            <person name="Mihaltcheva S."/>
            <person name="Morgado L.N."/>
            <person name="Niskanen T."/>
            <person name="Noordeloos M.E."/>
            <person name="Ohm R.A."/>
            <person name="Ortiz-Santana B."/>
            <person name="Ovrebo C."/>
            <person name="Racz N."/>
            <person name="Riley R."/>
            <person name="Savchenko A."/>
            <person name="Shiryaev A."/>
            <person name="Soop K."/>
            <person name="Spirin V."/>
            <person name="Szebenyi C."/>
            <person name="Tomsovsky M."/>
            <person name="Tulloss R.E."/>
            <person name="Uehling J."/>
            <person name="Grigoriev I.V."/>
            <person name="Vagvolgyi C."/>
            <person name="Papp T."/>
            <person name="Martin F.M."/>
            <person name="Miettinen O."/>
            <person name="Hibbett D.S."/>
            <person name="Nagy L.G."/>
        </authorList>
    </citation>
    <scope>NUCLEOTIDE SEQUENCE [LARGE SCALE GENOMIC DNA]</scope>
    <source>
        <strain evidence="4 5">CBS 121175</strain>
    </source>
</reference>
<evidence type="ECO:0000256" key="2">
    <source>
        <dbReference type="SAM" id="Phobius"/>
    </source>
</evidence>
<gene>
    <name evidence="4" type="ORF">FA15DRAFT_639924</name>
</gene>
<dbReference type="InterPro" id="IPR036249">
    <property type="entry name" value="Thioredoxin-like_sf"/>
</dbReference>
<evidence type="ECO:0000256" key="1">
    <source>
        <dbReference type="ARBA" id="ARBA00009630"/>
    </source>
</evidence>
<dbReference type="GO" id="GO:0005796">
    <property type="term" value="C:Golgi lumen"/>
    <property type="evidence" value="ECO:0007669"/>
    <property type="project" value="TreeGrafter"/>
</dbReference>
<dbReference type="STRING" id="230819.A0A5C3KY75"/>
<dbReference type="GO" id="GO:0034599">
    <property type="term" value="P:cellular response to oxidative stress"/>
    <property type="evidence" value="ECO:0007669"/>
    <property type="project" value="TreeGrafter"/>
</dbReference>
<dbReference type="PROSITE" id="PS51354">
    <property type="entry name" value="GLUTAREDOXIN_2"/>
    <property type="match status" value="1"/>
</dbReference>
<dbReference type="InterPro" id="IPR014025">
    <property type="entry name" value="Glutaredoxin_subgr"/>
</dbReference>
<accession>A0A5C3KY75</accession>
<keyword evidence="2" id="KW-0812">Transmembrane</keyword>
<dbReference type="OrthoDB" id="423313at2759"/>
<evidence type="ECO:0000313" key="5">
    <source>
        <dbReference type="Proteomes" id="UP000307440"/>
    </source>
</evidence>
<dbReference type="GO" id="GO:0004362">
    <property type="term" value="F:glutathione-disulfide reductase (NADPH) activity"/>
    <property type="evidence" value="ECO:0007669"/>
    <property type="project" value="UniProtKB-ARBA"/>
</dbReference>
<dbReference type="Proteomes" id="UP000307440">
    <property type="component" value="Unassembled WGS sequence"/>
</dbReference>
<dbReference type="GO" id="GO:0000324">
    <property type="term" value="C:fungal-type vacuole"/>
    <property type="evidence" value="ECO:0007669"/>
    <property type="project" value="TreeGrafter"/>
</dbReference>